<name>A0A2G9UGG2_TELCI</name>
<evidence type="ECO:0000313" key="2">
    <source>
        <dbReference type="Proteomes" id="UP000230423"/>
    </source>
</evidence>
<reference evidence="1 2" key="1">
    <citation type="submission" date="2015-09" db="EMBL/GenBank/DDBJ databases">
        <title>Draft genome of the parasitic nematode Teladorsagia circumcincta isolate WARC Sus (inbred).</title>
        <authorList>
            <person name="Mitreva M."/>
        </authorList>
    </citation>
    <scope>NUCLEOTIDE SEQUENCE [LARGE SCALE GENOMIC DNA]</scope>
    <source>
        <strain evidence="1 2">S</strain>
    </source>
</reference>
<dbReference type="AlphaFoldDB" id="A0A2G9UGG2"/>
<feature type="non-terminal residue" evidence="1">
    <location>
        <position position="1"/>
    </location>
</feature>
<sequence length="210" mass="23508">IFRDSPVVLEIDGLMGCCVSSDRHQDFEQRRKRRQSSVGVGMGVAMMMQQAGAMVGAAPPAVDLSTINAQIRKAKAEGRTVTMVNGTLYFDYQLVARIPPHFDIQGELEMSADQFCLVPEFALLSQDPGSKAFDFLLTRSAKLLIEIYPYEINRRSVAAFNLKLGKALEKHNLNPRNLLPPLEKTTDTLVLTMPRRKNRYTRASNILPLK</sequence>
<dbReference type="Proteomes" id="UP000230423">
    <property type="component" value="Unassembled WGS sequence"/>
</dbReference>
<keyword evidence="2" id="KW-1185">Reference proteome</keyword>
<organism evidence="1 2">
    <name type="scientific">Teladorsagia circumcincta</name>
    <name type="common">Brown stomach worm</name>
    <name type="synonym">Ostertagia circumcincta</name>
    <dbReference type="NCBI Taxonomy" id="45464"/>
    <lineage>
        <taxon>Eukaryota</taxon>
        <taxon>Metazoa</taxon>
        <taxon>Ecdysozoa</taxon>
        <taxon>Nematoda</taxon>
        <taxon>Chromadorea</taxon>
        <taxon>Rhabditida</taxon>
        <taxon>Rhabditina</taxon>
        <taxon>Rhabditomorpha</taxon>
        <taxon>Strongyloidea</taxon>
        <taxon>Trichostrongylidae</taxon>
        <taxon>Teladorsagia</taxon>
    </lineage>
</organism>
<evidence type="ECO:0000313" key="1">
    <source>
        <dbReference type="EMBL" id="PIO69329.1"/>
    </source>
</evidence>
<dbReference type="EMBL" id="KZ346700">
    <property type="protein sequence ID" value="PIO69329.1"/>
    <property type="molecule type" value="Genomic_DNA"/>
</dbReference>
<dbReference type="OrthoDB" id="5837977at2759"/>
<accession>A0A2G9UGG2</accession>
<proteinExistence type="predicted"/>
<protein>
    <submittedName>
        <fullName evidence="1">Uncharacterized protein</fullName>
    </submittedName>
</protein>
<gene>
    <name evidence="1" type="ORF">TELCIR_08851</name>
</gene>